<name>A0A1N6A125_9ACTN</name>
<dbReference type="EMBL" id="FSQT01000002">
    <property type="protein sequence ID" value="SIN27768.1"/>
    <property type="molecule type" value="Genomic_DNA"/>
</dbReference>
<feature type="region of interest" description="Disordered" evidence="1">
    <location>
        <begin position="22"/>
        <end position="44"/>
    </location>
</feature>
<feature type="compositionally biased region" description="Basic and acidic residues" evidence="1">
    <location>
        <begin position="31"/>
        <end position="44"/>
    </location>
</feature>
<dbReference type="Proteomes" id="UP000185124">
    <property type="component" value="Unassembled WGS sequence"/>
</dbReference>
<protein>
    <submittedName>
        <fullName evidence="2">Uncharacterized protein</fullName>
    </submittedName>
</protein>
<gene>
    <name evidence="2" type="ORF">SAMN04489832_4750</name>
</gene>
<accession>A0A1N6A125</accession>
<dbReference type="AlphaFoldDB" id="A0A1N6A125"/>
<proteinExistence type="predicted"/>
<keyword evidence="3" id="KW-1185">Reference proteome</keyword>
<evidence type="ECO:0000313" key="3">
    <source>
        <dbReference type="Proteomes" id="UP000185124"/>
    </source>
</evidence>
<sequence>MELGGSAGANPADPPIHRVIHSLASIHSRYPQHENDSESDKGIQ</sequence>
<evidence type="ECO:0000313" key="2">
    <source>
        <dbReference type="EMBL" id="SIN27768.1"/>
    </source>
</evidence>
<organism evidence="2 3">
    <name type="scientific">Micromonospora cremea</name>
    <dbReference type="NCBI Taxonomy" id="709881"/>
    <lineage>
        <taxon>Bacteria</taxon>
        <taxon>Bacillati</taxon>
        <taxon>Actinomycetota</taxon>
        <taxon>Actinomycetes</taxon>
        <taxon>Micromonosporales</taxon>
        <taxon>Micromonosporaceae</taxon>
        <taxon>Micromonospora</taxon>
    </lineage>
</organism>
<reference evidence="3" key="1">
    <citation type="submission" date="2016-12" db="EMBL/GenBank/DDBJ databases">
        <authorList>
            <person name="Varghese N."/>
            <person name="Submissions S."/>
        </authorList>
    </citation>
    <scope>NUCLEOTIDE SEQUENCE [LARGE SCALE GENOMIC DNA]</scope>
    <source>
        <strain evidence="3">DSM 45599</strain>
    </source>
</reference>
<evidence type="ECO:0000256" key="1">
    <source>
        <dbReference type="SAM" id="MobiDB-lite"/>
    </source>
</evidence>